<dbReference type="InterPro" id="IPR038087">
    <property type="entry name" value="RNAP_delta_N_dom_sf"/>
</dbReference>
<dbReference type="Proteomes" id="UP000290942">
    <property type="component" value="Chromosome"/>
</dbReference>
<evidence type="ECO:0000313" key="1">
    <source>
        <dbReference type="EMBL" id="VEU60493.1"/>
    </source>
</evidence>
<reference evidence="1 2" key="1">
    <citation type="submission" date="2019-01" db="EMBL/GenBank/DDBJ databases">
        <authorList>
            <consortium name="Pathogen Informatics"/>
        </authorList>
    </citation>
    <scope>NUCLEOTIDE SEQUENCE [LARGE SCALE GENOMIC DNA]</scope>
    <source>
        <strain evidence="1 2">NCTC10122</strain>
    </source>
</reference>
<organism evidence="1 2">
    <name type="scientific">Mycoplasmopsis bovigenitalium</name>
    <dbReference type="NCBI Taxonomy" id="2112"/>
    <lineage>
        <taxon>Bacteria</taxon>
        <taxon>Bacillati</taxon>
        <taxon>Mycoplasmatota</taxon>
        <taxon>Mycoplasmoidales</taxon>
        <taxon>Metamycoplasmataceae</taxon>
        <taxon>Mycoplasmopsis</taxon>
    </lineage>
</organism>
<proteinExistence type="predicted"/>
<evidence type="ECO:0000313" key="2">
    <source>
        <dbReference type="Proteomes" id="UP000290942"/>
    </source>
</evidence>
<dbReference type="NCBIfam" id="NF045964">
    <property type="entry name" value="RNAP_delt_plasma"/>
    <property type="match status" value="1"/>
</dbReference>
<sequence>MKTMLDIVSEFAYEQCQNNVFIDFYVLFDKVELELKTKWQIEADEKNKEYSEIRINKLGELYRLLTVDSNFIRNDKGEWSIRPGFKVK</sequence>
<accession>A0A449A871</accession>
<protein>
    <submittedName>
        <fullName evidence="1">Uncharacterized protein</fullName>
    </submittedName>
</protein>
<name>A0A449A871_9BACT</name>
<gene>
    <name evidence="1" type="ORF">NCTC10122_00081</name>
</gene>
<dbReference type="RefSeq" id="WP_004420616.1">
    <property type="nucleotide sequence ID" value="NZ_AP017902.1"/>
</dbReference>
<dbReference type="EMBL" id="LR214970">
    <property type="protein sequence ID" value="VEU60493.1"/>
    <property type="molecule type" value="Genomic_DNA"/>
</dbReference>
<dbReference type="AlphaFoldDB" id="A0A449A871"/>
<dbReference type="Gene3D" id="1.10.10.1250">
    <property type="entry name" value="RNA polymerase, subunit delta, N-terminal domain"/>
    <property type="match status" value="1"/>
</dbReference>